<keyword evidence="4 6" id="KW-1133">Transmembrane helix</keyword>
<organism evidence="7 8">
    <name type="scientific">Sporolactobacillus laevolacticus DSM 442</name>
    <dbReference type="NCBI Taxonomy" id="1395513"/>
    <lineage>
        <taxon>Bacteria</taxon>
        <taxon>Bacillati</taxon>
        <taxon>Bacillota</taxon>
        <taxon>Bacilli</taxon>
        <taxon>Bacillales</taxon>
        <taxon>Sporolactobacillaceae</taxon>
        <taxon>Sporolactobacillus</taxon>
    </lineage>
</organism>
<dbReference type="GO" id="GO:0015093">
    <property type="term" value="F:ferrous iron transmembrane transporter activity"/>
    <property type="evidence" value="ECO:0007669"/>
    <property type="project" value="TreeGrafter"/>
</dbReference>
<evidence type="ECO:0000256" key="4">
    <source>
        <dbReference type="ARBA" id="ARBA00022989"/>
    </source>
</evidence>
<protein>
    <submittedName>
        <fullName evidence="7">Iron permease</fullName>
    </submittedName>
</protein>
<feature type="transmembrane region" description="Helical" evidence="6">
    <location>
        <begin position="119"/>
        <end position="143"/>
    </location>
</feature>
<feature type="transmembrane region" description="Helical" evidence="6">
    <location>
        <begin position="182"/>
        <end position="202"/>
    </location>
</feature>
<dbReference type="RefSeq" id="WP_023510203.1">
    <property type="nucleotide sequence ID" value="NZ_AWTC01000008.1"/>
</dbReference>
<dbReference type="PANTHER" id="PTHR31632">
    <property type="entry name" value="IRON TRANSPORTER FTH1"/>
    <property type="match status" value="1"/>
</dbReference>
<keyword evidence="3 6" id="KW-0812">Transmembrane</keyword>
<dbReference type="InterPro" id="IPR004923">
    <property type="entry name" value="FTR1/Fip1/EfeU"/>
</dbReference>
<accession>V6IX32</accession>
<comment type="caution">
    <text evidence="7">The sequence shown here is derived from an EMBL/GenBank/DDBJ whole genome shotgun (WGS) entry which is preliminary data.</text>
</comment>
<dbReference type="AlphaFoldDB" id="V6IX32"/>
<gene>
    <name evidence="7" type="ORF">P343_09725</name>
</gene>
<dbReference type="Proteomes" id="UP000018296">
    <property type="component" value="Unassembled WGS sequence"/>
</dbReference>
<evidence type="ECO:0000256" key="6">
    <source>
        <dbReference type="SAM" id="Phobius"/>
    </source>
</evidence>
<comment type="subcellular location">
    <subcellularLocation>
        <location evidence="1">Membrane</location>
        <topology evidence="1">Multi-pass membrane protein</topology>
    </subcellularLocation>
</comment>
<feature type="transmembrane region" description="Helical" evidence="6">
    <location>
        <begin position="244"/>
        <end position="263"/>
    </location>
</feature>
<dbReference type="eggNOG" id="COG0672">
    <property type="taxonomic scope" value="Bacteria"/>
</dbReference>
<evidence type="ECO:0000313" key="8">
    <source>
        <dbReference type="Proteomes" id="UP000018296"/>
    </source>
</evidence>
<dbReference type="STRING" id="1395513.P343_09725"/>
<comment type="similarity">
    <text evidence="2">Belongs to the oxidase-dependent Fe transporter (OFeT) (TC 9.A.10.1) family.</text>
</comment>
<feature type="transmembrane region" description="Helical" evidence="6">
    <location>
        <begin position="39"/>
        <end position="59"/>
    </location>
</feature>
<dbReference type="GO" id="GO:0033573">
    <property type="term" value="C:high-affinity iron permease complex"/>
    <property type="evidence" value="ECO:0007669"/>
    <property type="project" value="InterPro"/>
</dbReference>
<dbReference type="PATRIC" id="fig|1395513.3.peg.1962"/>
<dbReference type="EMBL" id="AWTC01000008">
    <property type="protein sequence ID" value="EST11918.1"/>
    <property type="molecule type" value="Genomic_DNA"/>
</dbReference>
<reference evidence="7 8" key="1">
    <citation type="journal article" date="2013" name="Genome Announc.">
        <title>Genome Sequence of Sporolactobacillus laevolacticus DSM442, an Efficient Polymer-Grade D-Lactate Producer from Agricultural Waste Cottonseed as a Nitrogen Source.</title>
        <authorList>
            <person name="Wang H."/>
            <person name="Wang L."/>
            <person name="Ju J."/>
            <person name="Yu B."/>
            <person name="Ma Y."/>
        </authorList>
    </citation>
    <scope>NUCLEOTIDE SEQUENCE [LARGE SCALE GENOMIC DNA]</scope>
    <source>
        <strain evidence="7 8">DSM 442</strain>
    </source>
</reference>
<feature type="transmembrane region" description="Helical" evidence="6">
    <location>
        <begin position="71"/>
        <end position="90"/>
    </location>
</feature>
<dbReference type="OrthoDB" id="8215804at2"/>
<evidence type="ECO:0000256" key="3">
    <source>
        <dbReference type="ARBA" id="ARBA00022692"/>
    </source>
</evidence>
<dbReference type="PANTHER" id="PTHR31632:SF2">
    <property type="entry name" value="PLASMA MEMBRANE IRON PERMEASE"/>
    <property type="match status" value="1"/>
</dbReference>
<evidence type="ECO:0000256" key="1">
    <source>
        <dbReference type="ARBA" id="ARBA00004141"/>
    </source>
</evidence>
<sequence>MFGAAFLVALREGLEISLILGIIFSYLRGLNRKNTFKPVWIGAGIAIAFSIIVGSILYILTGGEEWHGQLYIEAAIFLVAVGILSYMTFWMKKNSPGMNKGIQASIDTALKSNGGTFQLILLAFITIIREGLELVMFLLAIAVDGKGNGLSLGSGTLVGLIIAILIGWGIYQGSAKINLKTFFQAMGNLLIIVAAGLLINAVHEFIELGIIQPGVYLYNWEHVLDRHGAIGGILHALVGYTDHLSSVQLIVWLIYIIPAIILFNRKKVSTLARGAALDKVNN</sequence>
<feature type="transmembrane region" description="Helical" evidence="6">
    <location>
        <begin position="149"/>
        <end position="170"/>
    </location>
</feature>
<evidence type="ECO:0000256" key="2">
    <source>
        <dbReference type="ARBA" id="ARBA00008333"/>
    </source>
</evidence>
<feature type="transmembrane region" description="Helical" evidence="6">
    <location>
        <begin position="6"/>
        <end position="27"/>
    </location>
</feature>
<evidence type="ECO:0000256" key="5">
    <source>
        <dbReference type="ARBA" id="ARBA00023136"/>
    </source>
</evidence>
<name>V6IX32_9BACL</name>
<proteinExistence type="inferred from homology"/>
<keyword evidence="5 6" id="KW-0472">Membrane</keyword>
<dbReference type="Pfam" id="PF03239">
    <property type="entry name" value="FTR1"/>
    <property type="match status" value="1"/>
</dbReference>
<keyword evidence="8" id="KW-1185">Reference proteome</keyword>
<evidence type="ECO:0000313" key="7">
    <source>
        <dbReference type="EMBL" id="EST11918.1"/>
    </source>
</evidence>